<keyword evidence="1" id="KW-0472">Membrane</keyword>
<proteinExistence type="predicted"/>
<feature type="transmembrane region" description="Helical" evidence="1">
    <location>
        <begin position="52"/>
        <end position="71"/>
    </location>
</feature>
<evidence type="ECO:0000313" key="4">
    <source>
        <dbReference type="EMBL" id="AQQ52603.1"/>
    </source>
</evidence>
<keyword evidence="1" id="KW-1133">Transmembrane helix</keyword>
<protein>
    <recommendedName>
        <fullName evidence="6">DUF4179 domain-containing protein</fullName>
    </recommendedName>
</protein>
<dbReference type="Gene3D" id="2.60.40.1630">
    <property type="entry name" value="bacillus anthracis domain"/>
    <property type="match status" value="1"/>
</dbReference>
<dbReference type="InterPro" id="IPR040680">
    <property type="entry name" value="DUF5643"/>
</dbReference>
<evidence type="ECO:0008006" key="6">
    <source>
        <dbReference type="Google" id="ProtNLM"/>
    </source>
</evidence>
<dbReference type="KEGG" id="pmar:B0X71_05495"/>
<evidence type="ECO:0000259" key="3">
    <source>
        <dbReference type="Pfam" id="PF18705"/>
    </source>
</evidence>
<accession>A0A1Q2KWS7</accession>
<reference evidence="4 5" key="1">
    <citation type="submission" date="2017-02" db="EMBL/GenBank/DDBJ databases">
        <title>The complete genomic sequence of a novel cold adapted crude oil-degrading bacterium Planococcus qaidamina Y42.</title>
        <authorList>
            <person name="Yang R."/>
        </authorList>
    </citation>
    <scope>NUCLEOTIDE SEQUENCE [LARGE SCALE GENOMIC DNA]</scope>
    <source>
        <strain evidence="4 5">Y42</strain>
    </source>
</reference>
<evidence type="ECO:0000313" key="5">
    <source>
        <dbReference type="Proteomes" id="UP000188184"/>
    </source>
</evidence>
<gene>
    <name evidence="4" type="ORF">B0X71_05495</name>
</gene>
<feature type="domain" description="DUF5643" evidence="3">
    <location>
        <begin position="231"/>
        <end position="339"/>
    </location>
</feature>
<organism evidence="4 5">
    <name type="scientific">Planococcus lenghuensis</name>
    <dbReference type="NCBI Taxonomy" id="2213202"/>
    <lineage>
        <taxon>Bacteria</taxon>
        <taxon>Bacillati</taxon>
        <taxon>Bacillota</taxon>
        <taxon>Bacilli</taxon>
        <taxon>Bacillales</taxon>
        <taxon>Caryophanaceae</taxon>
        <taxon>Planococcus</taxon>
    </lineage>
</organism>
<name>A0A1Q2KWS7_9BACL</name>
<feature type="domain" description="DUF4179" evidence="2">
    <location>
        <begin position="47"/>
        <end position="140"/>
    </location>
</feature>
<dbReference type="RefSeq" id="WP_198038691.1">
    <property type="nucleotide sequence ID" value="NZ_CP019640.1"/>
</dbReference>
<dbReference type="Proteomes" id="UP000188184">
    <property type="component" value="Chromosome"/>
</dbReference>
<keyword evidence="1" id="KW-0812">Transmembrane</keyword>
<sequence>MAEREEAKLNELRKRIEATELPLNKADGAILQGMARAKREQEQKRRKRKRGLLMFAAAAVLFLALVTSIRVSPAFASSVASIPGMERFVEMIRYDKGLRSIVENDYVQNIGVSQTKEKVTLTIDGVILDESGINVHYTLTSPKSLEHVTIRRPSIENGGQELPPASIGYGFPHNGESPTVYTDVIEYRFSELVQYDSLDFTLGLEVGLGKEKIGFLVPFEVPEPPNPPIRFDVNQSASIEGQAFTVETVTIHPLQVAVDIKFDSDNSMKILNIEDMRLVDETGEIWSSIANGLTSTGEQGADVTYYLQSNYFETPEELVLKIGKLQAVDQENAAVVVDTESEVLLRSPSDGQLKLDEVSNGLIRFYMEDQADDGHTYDMFGQVTDATGKQINLSAIGMYQDGNREYWEVMLDEDYTGPLAIELTAYPTVIEGDVEIPLKKPQ</sequence>
<dbReference type="AlphaFoldDB" id="A0A1Q2KWS7"/>
<dbReference type="Pfam" id="PF13786">
    <property type="entry name" value="DUF4179"/>
    <property type="match status" value="1"/>
</dbReference>
<evidence type="ECO:0000259" key="2">
    <source>
        <dbReference type="Pfam" id="PF13786"/>
    </source>
</evidence>
<dbReference type="InterPro" id="IPR025436">
    <property type="entry name" value="DUF4179"/>
</dbReference>
<keyword evidence="5" id="KW-1185">Reference proteome</keyword>
<evidence type="ECO:0000256" key="1">
    <source>
        <dbReference type="SAM" id="Phobius"/>
    </source>
</evidence>
<dbReference type="EMBL" id="CP019640">
    <property type="protein sequence ID" value="AQQ52603.1"/>
    <property type="molecule type" value="Genomic_DNA"/>
</dbReference>
<dbReference type="Pfam" id="PF18705">
    <property type="entry name" value="DUF5643"/>
    <property type="match status" value="1"/>
</dbReference>